<reference evidence="1 2" key="1">
    <citation type="journal article" date="2016" name="Sci. Rep.">
        <title>Insights into Adaptations to a Near-Obligate Nematode Endoparasitic Lifestyle from the Finished Genome of Drechmeria coniospora.</title>
        <authorList>
            <person name="Zhang L."/>
            <person name="Zhou Z."/>
            <person name="Guo Q."/>
            <person name="Fokkens L."/>
            <person name="Miskei M."/>
            <person name="Pocsi I."/>
            <person name="Zhang W."/>
            <person name="Chen M."/>
            <person name="Wang L."/>
            <person name="Sun Y."/>
            <person name="Donzelli B.G."/>
            <person name="Gibson D.M."/>
            <person name="Nelson D.R."/>
            <person name="Luo J.G."/>
            <person name="Rep M."/>
            <person name="Liu H."/>
            <person name="Yang S."/>
            <person name="Wang J."/>
            <person name="Krasnoff S.B."/>
            <person name="Xu Y."/>
            <person name="Molnar I."/>
            <person name="Lin M."/>
        </authorList>
    </citation>
    <scope>NUCLEOTIDE SEQUENCE [LARGE SCALE GENOMIC DNA]</scope>
    <source>
        <strain evidence="1 2">ARSEF 6962</strain>
    </source>
</reference>
<organism evidence="1 2">
    <name type="scientific">Drechmeria coniospora</name>
    <name type="common">Nematophagous fungus</name>
    <name type="synonym">Meria coniospora</name>
    <dbReference type="NCBI Taxonomy" id="98403"/>
    <lineage>
        <taxon>Eukaryota</taxon>
        <taxon>Fungi</taxon>
        <taxon>Dikarya</taxon>
        <taxon>Ascomycota</taxon>
        <taxon>Pezizomycotina</taxon>
        <taxon>Sordariomycetes</taxon>
        <taxon>Hypocreomycetidae</taxon>
        <taxon>Hypocreales</taxon>
        <taxon>Ophiocordycipitaceae</taxon>
        <taxon>Drechmeria</taxon>
    </lineage>
</organism>
<proteinExistence type="predicted"/>
<gene>
    <name evidence="1" type="ORF">DCS_01749</name>
</gene>
<protein>
    <submittedName>
        <fullName evidence="1">Uncharacterized protein</fullName>
    </submittedName>
</protein>
<dbReference type="AlphaFoldDB" id="A0A151GUB8"/>
<sequence length="102" mass="11129">MPATATQTLPGRTWGFETLLVRQEFGDNQKAAKMPEPGVNAMVNQTPAETMMNAHGRKDDTVQNQHQLPTPKLMISFKGPWEIGGGIAPTHINMGGMPRYGP</sequence>
<accession>A0A151GUB8</accession>
<name>A0A151GUB8_DRECN</name>
<dbReference type="GeneID" id="63714392"/>
<evidence type="ECO:0000313" key="2">
    <source>
        <dbReference type="Proteomes" id="UP000076580"/>
    </source>
</evidence>
<keyword evidence="2" id="KW-1185">Reference proteome</keyword>
<dbReference type="EMBL" id="LAYC01000001">
    <property type="protein sequence ID" value="KYK60612.1"/>
    <property type="molecule type" value="Genomic_DNA"/>
</dbReference>
<comment type="caution">
    <text evidence="1">The sequence shown here is derived from an EMBL/GenBank/DDBJ whole genome shotgun (WGS) entry which is preliminary data.</text>
</comment>
<dbReference type="InParanoid" id="A0A151GUB8"/>
<dbReference type="RefSeq" id="XP_040659964.1">
    <property type="nucleotide sequence ID" value="XM_040799081.1"/>
</dbReference>
<dbReference type="Proteomes" id="UP000076580">
    <property type="component" value="Chromosome 01"/>
</dbReference>
<evidence type="ECO:0000313" key="1">
    <source>
        <dbReference type="EMBL" id="KYK60612.1"/>
    </source>
</evidence>